<dbReference type="Proteomes" id="UP001156672">
    <property type="component" value="Unassembled WGS sequence"/>
</dbReference>
<dbReference type="EMBL" id="BSNW01000047">
    <property type="protein sequence ID" value="GLQ69839.1"/>
    <property type="molecule type" value="Genomic_DNA"/>
</dbReference>
<sequence length="66" mass="6711">MEGDGERFDEGPVSQGKCVGERQDLSGWQNDVLCKATVAAFSDEAEVPAQVFPAGAAGLAGSAADP</sequence>
<proteinExistence type="predicted"/>
<name>A0ABQ5X4X0_9PROT</name>
<protein>
    <submittedName>
        <fullName evidence="1">Uncharacterized protein</fullName>
    </submittedName>
</protein>
<evidence type="ECO:0000313" key="1">
    <source>
        <dbReference type="EMBL" id="GLQ69839.1"/>
    </source>
</evidence>
<accession>A0ABQ5X4X0</accession>
<organism evidence="1 2">
    <name type="scientific">Gluconobacter albidus</name>
    <dbReference type="NCBI Taxonomy" id="318683"/>
    <lineage>
        <taxon>Bacteria</taxon>
        <taxon>Pseudomonadati</taxon>
        <taxon>Pseudomonadota</taxon>
        <taxon>Alphaproteobacteria</taxon>
        <taxon>Acetobacterales</taxon>
        <taxon>Acetobacteraceae</taxon>
        <taxon>Gluconobacter</taxon>
    </lineage>
</organism>
<evidence type="ECO:0000313" key="2">
    <source>
        <dbReference type="Proteomes" id="UP001156672"/>
    </source>
</evidence>
<comment type="caution">
    <text evidence="1">The sequence shown here is derived from an EMBL/GenBank/DDBJ whole genome shotgun (WGS) entry which is preliminary data.</text>
</comment>
<keyword evidence="2" id="KW-1185">Reference proteome</keyword>
<reference evidence="2" key="1">
    <citation type="journal article" date="2019" name="Int. J. Syst. Evol. Microbiol.">
        <title>The Global Catalogue of Microorganisms (GCM) 10K type strain sequencing project: providing services to taxonomists for standard genome sequencing and annotation.</title>
        <authorList>
            <consortium name="The Broad Institute Genomics Platform"/>
            <consortium name="The Broad Institute Genome Sequencing Center for Infectious Disease"/>
            <person name="Wu L."/>
            <person name="Ma J."/>
        </authorList>
    </citation>
    <scope>NUCLEOTIDE SEQUENCE [LARGE SCALE GENOMIC DNA]</scope>
    <source>
        <strain evidence="2">NBRC 3250</strain>
    </source>
</reference>
<gene>
    <name evidence="1" type="ORF">GCM10007866_22920</name>
</gene>